<protein>
    <recommendedName>
        <fullName evidence="1">2EXR domain-containing protein</fullName>
    </recommendedName>
</protein>
<organism evidence="2 3">
    <name type="scientific">Setomelanomma holmii</name>
    <dbReference type="NCBI Taxonomy" id="210430"/>
    <lineage>
        <taxon>Eukaryota</taxon>
        <taxon>Fungi</taxon>
        <taxon>Dikarya</taxon>
        <taxon>Ascomycota</taxon>
        <taxon>Pezizomycotina</taxon>
        <taxon>Dothideomycetes</taxon>
        <taxon>Pleosporomycetidae</taxon>
        <taxon>Pleosporales</taxon>
        <taxon>Pleosporineae</taxon>
        <taxon>Phaeosphaeriaceae</taxon>
        <taxon>Setomelanomma</taxon>
    </lineage>
</organism>
<dbReference type="Pfam" id="PF20150">
    <property type="entry name" value="2EXR"/>
    <property type="match status" value="1"/>
</dbReference>
<proteinExistence type="predicted"/>
<accession>A0A9P4H619</accession>
<comment type="caution">
    <text evidence="2">The sequence shown here is derived from an EMBL/GenBank/DDBJ whole genome shotgun (WGS) entry which is preliminary data.</text>
</comment>
<keyword evidence="3" id="KW-1185">Reference proteome</keyword>
<dbReference type="PANTHER" id="PTHR35910:SF1">
    <property type="entry name" value="2EXR DOMAIN-CONTAINING PROTEIN"/>
    <property type="match status" value="1"/>
</dbReference>
<dbReference type="PANTHER" id="PTHR35910">
    <property type="entry name" value="2EXR DOMAIN-CONTAINING PROTEIN"/>
    <property type="match status" value="1"/>
</dbReference>
<evidence type="ECO:0000313" key="3">
    <source>
        <dbReference type="Proteomes" id="UP000799777"/>
    </source>
</evidence>
<evidence type="ECO:0000259" key="1">
    <source>
        <dbReference type="Pfam" id="PF20150"/>
    </source>
</evidence>
<name>A0A9P4H619_9PLEO</name>
<reference evidence="2" key="1">
    <citation type="journal article" date="2020" name="Stud. Mycol.">
        <title>101 Dothideomycetes genomes: a test case for predicting lifestyles and emergence of pathogens.</title>
        <authorList>
            <person name="Haridas S."/>
            <person name="Albert R."/>
            <person name="Binder M."/>
            <person name="Bloem J."/>
            <person name="Labutti K."/>
            <person name="Salamov A."/>
            <person name="Andreopoulos B."/>
            <person name="Baker S."/>
            <person name="Barry K."/>
            <person name="Bills G."/>
            <person name="Bluhm B."/>
            <person name="Cannon C."/>
            <person name="Castanera R."/>
            <person name="Culley D."/>
            <person name="Daum C."/>
            <person name="Ezra D."/>
            <person name="Gonzalez J."/>
            <person name="Henrissat B."/>
            <person name="Kuo A."/>
            <person name="Liang C."/>
            <person name="Lipzen A."/>
            <person name="Lutzoni F."/>
            <person name="Magnuson J."/>
            <person name="Mondo S."/>
            <person name="Nolan M."/>
            <person name="Ohm R."/>
            <person name="Pangilinan J."/>
            <person name="Park H.-J."/>
            <person name="Ramirez L."/>
            <person name="Alfaro M."/>
            <person name="Sun H."/>
            <person name="Tritt A."/>
            <person name="Yoshinaga Y."/>
            <person name="Zwiers L.-H."/>
            <person name="Turgeon B."/>
            <person name="Goodwin S."/>
            <person name="Spatafora J."/>
            <person name="Crous P."/>
            <person name="Grigoriev I."/>
        </authorList>
    </citation>
    <scope>NUCLEOTIDE SEQUENCE</scope>
    <source>
        <strain evidence="2">CBS 110217</strain>
    </source>
</reference>
<feature type="domain" description="2EXR" evidence="1">
    <location>
        <begin position="4"/>
        <end position="95"/>
    </location>
</feature>
<dbReference type="OrthoDB" id="3473305at2759"/>
<dbReference type="AlphaFoldDB" id="A0A9P4H619"/>
<dbReference type="Proteomes" id="UP000799777">
    <property type="component" value="Unassembled WGS sequence"/>
</dbReference>
<dbReference type="InterPro" id="IPR045518">
    <property type="entry name" value="2EXR"/>
</dbReference>
<gene>
    <name evidence="2" type="ORF">EK21DRAFT_71285</name>
</gene>
<dbReference type="EMBL" id="ML978222">
    <property type="protein sequence ID" value="KAF2027755.1"/>
    <property type="molecule type" value="Genomic_DNA"/>
</dbReference>
<sequence>MSTFYPFPRLPLVLRLAIWEMTVEPREVEVRIVQPMPEDPREPYVHMVSSTIPAALHTCREARNHGLYRRISLDVDEQHGTDRRYVWLNLNIDLIDIGKSHLVYFLPIASSIQGLRLNSGNFYYEKDLLRFFLNVEKIHVVCIDRFWDWGDGVDACLWPCAIENVVFIDEDAGYGKHVEGDYLEVQRIQHEIAEERMIG</sequence>
<evidence type="ECO:0000313" key="2">
    <source>
        <dbReference type="EMBL" id="KAF2027755.1"/>
    </source>
</evidence>